<keyword evidence="3" id="KW-0813">Transport</keyword>
<evidence type="ECO:0000256" key="4">
    <source>
        <dbReference type="ARBA" id="ARBA00022729"/>
    </source>
</evidence>
<dbReference type="HOGENOM" id="CLU_031285_3_1_0"/>
<gene>
    <name evidence="5" type="ordered locus">Mesil_0955</name>
</gene>
<dbReference type="Proteomes" id="UP000001916">
    <property type="component" value="Chromosome"/>
</dbReference>
<dbReference type="RefSeq" id="WP_013157448.1">
    <property type="nucleotide sequence ID" value="NC_014212.1"/>
</dbReference>
<dbReference type="SUPFAM" id="SSF53850">
    <property type="entry name" value="Periplasmic binding protein-like II"/>
    <property type="match status" value="1"/>
</dbReference>
<name>D7BCH9_ALLS1</name>
<dbReference type="AlphaFoldDB" id="D7BCH9"/>
<dbReference type="Pfam" id="PF13416">
    <property type="entry name" value="SBP_bac_8"/>
    <property type="match status" value="1"/>
</dbReference>
<evidence type="ECO:0000256" key="2">
    <source>
        <dbReference type="ARBA" id="ARBA00008520"/>
    </source>
</evidence>
<evidence type="ECO:0000313" key="6">
    <source>
        <dbReference type="Proteomes" id="UP000001916"/>
    </source>
</evidence>
<keyword evidence="4" id="KW-0732">Signal</keyword>
<dbReference type="eggNOG" id="COG1653">
    <property type="taxonomic scope" value="Bacteria"/>
</dbReference>
<dbReference type="KEGG" id="msv:Mesil_0955"/>
<dbReference type="InterPro" id="IPR050490">
    <property type="entry name" value="Bact_solute-bd_prot1"/>
</dbReference>
<evidence type="ECO:0000313" key="5">
    <source>
        <dbReference type="EMBL" id="ADH62864.1"/>
    </source>
</evidence>
<comment type="subcellular location">
    <subcellularLocation>
        <location evidence="1">Cell envelope</location>
    </subcellularLocation>
</comment>
<evidence type="ECO:0000256" key="3">
    <source>
        <dbReference type="ARBA" id="ARBA00022448"/>
    </source>
</evidence>
<keyword evidence="6" id="KW-1185">Reference proteome</keyword>
<sequence length="437" mass="47917">MQRQRWKILGIGLVAMGLGWSMAQAPVKVSFWHSMGGVNGEAVDRMVKAYNASQSACVVEPTYVGSYDDGLTKLQAALRGKNPPHIQQIYDLGLQAMAESGQIIPASDLARQDKYDLSGILFPLARYYNLDGKYYGIPFNASTAELYYNVDALKAAGFIRPPKTFEEFVDYARKLTKKDANGNVIQYGATIRVYGWFIEQLIYNQGGYVVNNENGRTKRATAVTYNGPEGMRAVKWIVDMTREGLMPNVGRDGAAQRQAFTSGKAAMFVESTAALGAVQREVGGRFQFKTAPLPRPEGTKGGTAIGGAALYVFKGHPDNEVKCAWDFIKYAISPKVQFEWHKATGYYPVSRAAIELPETKAYWKENPNAKTPVDIILSSPPTKSSQGAVAGVMPQIRQHIEEAMELAIAGKASVEEALNQAAQKSNEAIARYNATVR</sequence>
<dbReference type="InterPro" id="IPR006059">
    <property type="entry name" value="SBP"/>
</dbReference>
<dbReference type="STRING" id="526227.Mesil_0955"/>
<organism evidence="5 6">
    <name type="scientific">Allomeiothermus silvanus (strain ATCC 700542 / DSM 9946 / NBRC 106475 / NCIMB 13440 / VI-R2)</name>
    <name type="common">Thermus silvanus</name>
    <dbReference type="NCBI Taxonomy" id="526227"/>
    <lineage>
        <taxon>Bacteria</taxon>
        <taxon>Thermotogati</taxon>
        <taxon>Deinococcota</taxon>
        <taxon>Deinococci</taxon>
        <taxon>Thermales</taxon>
        <taxon>Thermaceae</taxon>
        <taxon>Allomeiothermus</taxon>
    </lineage>
</organism>
<protein>
    <submittedName>
        <fullName evidence="5">Extracellular solute-binding protein family 1</fullName>
    </submittedName>
</protein>
<dbReference type="GO" id="GO:0030313">
    <property type="term" value="C:cell envelope"/>
    <property type="evidence" value="ECO:0007669"/>
    <property type="project" value="UniProtKB-SubCell"/>
</dbReference>
<accession>D7BCH9</accession>
<comment type="similarity">
    <text evidence="2">Belongs to the bacterial solute-binding protein 1 family.</text>
</comment>
<proteinExistence type="inferred from homology"/>
<dbReference type="CDD" id="cd14748">
    <property type="entry name" value="PBP2_UgpB"/>
    <property type="match status" value="1"/>
</dbReference>
<dbReference type="PANTHER" id="PTHR43649:SF31">
    <property type="entry name" value="SN-GLYCEROL-3-PHOSPHATE-BINDING PERIPLASMIC PROTEIN UGPB"/>
    <property type="match status" value="1"/>
</dbReference>
<dbReference type="Gene3D" id="3.40.190.10">
    <property type="entry name" value="Periplasmic binding protein-like II"/>
    <property type="match status" value="2"/>
</dbReference>
<reference evidence="5 6" key="1">
    <citation type="journal article" date="2010" name="Stand. Genomic Sci.">
        <title>Complete genome sequence of Meiothermus silvanus type strain (VI-R2).</title>
        <authorList>
            <person name="Sikorski J."/>
            <person name="Tindall B.J."/>
            <person name="Lowry S."/>
            <person name="Lucas S."/>
            <person name="Nolan M."/>
            <person name="Copeland A."/>
            <person name="Glavina Del Rio T."/>
            <person name="Tice H."/>
            <person name="Cheng J.F."/>
            <person name="Han C."/>
            <person name="Pitluck S."/>
            <person name="Liolios K."/>
            <person name="Ivanova N."/>
            <person name="Mavromatis K."/>
            <person name="Mikhailova N."/>
            <person name="Pati A."/>
            <person name="Goodwin L."/>
            <person name="Chen A."/>
            <person name="Palaniappan K."/>
            <person name="Land M."/>
            <person name="Hauser L."/>
            <person name="Chang Y.J."/>
            <person name="Jeffries C.D."/>
            <person name="Rohde M."/>
            <person name="Goker M."/>
            <person name="Woyke T."/>
            <person name="Bristow J."/>
            <person name="Eisen J.A."/>
            <person name="Markowitz V."/>
            <person name="Hugenholtz P."/>
            <person name="Kyrpides N.C."/>
            <person name="Klenk H.P."/>
            <person name="Lapidus A."/>
        </authorList>
    </citation>
    <scope>NUCLEOTIDE SEQUENCE [LARGE SCALE GENOMIC DNA]</scope>
    <source>
        <strain evidence="6">ATCC 700542 / DSM 9946 / VI-R2</strain>
    </source>
</reference>
<dbReference type="PANTHER" id="PTHR43649">
    <property type="entry name" value="ARABINOSE-BINDING PROTEIN-RELATED"/>
    <property type="match status" value="1"/>
</dbReference>
<evidence type="ECO:0000256" key="1">
    <source>
        <dbReference type="ARBA" id="ARBA00004196"/>
    </source>
</evidence>
<dbReference type="EMBL" id="CP002042">
    <property type="protein sequence ID" value="ADH62864.1"/>
    <property type="molecule type" value="Genomic_DNA"/>
</dbReference>